<organism evidence="3 4">
    <name type="scientific">Delftia acidovorans</name>
    <name type="common">Pseudomonas acidovorans</name>
    <name type="synonym">Comamonas acidovorans</name>
    <dbReference type="NCBI Taxonomy" id="80866"/>
    <lineage>
        <taxon>Bacteria</taxon>
        <taxon>Pseudomonadati</taxon>
        <taxon>Pseudomonadota</taxon>
        <taxon>Betaproteobacteria</taxon>
        <taxon>Burkholderiales</taxon>
        <taxon>Comamonadaceae</taxon>
        <taxon>Delftia</taxon>
    </lineage>
</organism>
<name>A0A7T2S9G8_DELAC</name>
<evidence type="ECO:0000256" key="1">
    <source>
        <dbReference type="SAM" id="MobiDB-lite"/>
    </source>
</evidence>
<keyword evidence="2" id="KW-0732">Signal</keyword>
<protein>
    <submittedName>
        <fullName evidence="3">Uncharacterized protein</fullName>
    </submittedName>
</protein>
<sequence>MKTVLALVAALATGSAFSADDPNAAVASGVVRMSASMNEMALACKHMSSQKVDEAKAKQKSATLSDLKVSEADYEKLYSAAASDFKKKWSSMSAQQQQQSCDQMKKMPTKP</sequence>
<accession>A0A7T2S9G8</accession>
<feature type="chain" id="PRO_5032705477" evidence="2">
    <location>
        <begin position="19"/>
        <end position="111"/>
    </location>
</feature>
<reference evidence="3 4" key="1">
    <citation type="submission" date="2020-12" db="EMBL/GenBank/DDBJ databases">
        <title>FDA dAtabase for Regulatory Grade micrObial Sequences (FDA-ARGOS): Supporting development and validation of Infectious Disease Dx tests.</title>
        <authorList>
            <person name="Sproer C."/>
            <person name="Gronow S."/>
            <person name="Severitt S."/>
            <person name="Schroder I."/>
            <person name="Tallon L."/>
            <person name="Sadzewicz L."/>
            <person name="Zhao X."/>
            <person name="Boylan J."/>
            <person name="Ott S."/>
            <person name="Bowen H."/>
            <person name="Vavikolanu K."/>
            <person name="Mehta A."/>
            <person name="Aluvathingal J."/>
            <person name="Nadendla S."/>
            <person name="Lowell S."/>
            <person name="Myers T."/>
            <person name="Yan Y."/>
            <person name="Sichtig H."/>
        </authorList>
    </citation>
    <scope>NUCLEOTIDE SEQUENCE [LARGE SCALE GENOMIC DNA]</scope>
    <source>
        <strain evidence="3 4">FDAARGOS_909</strain>
    </source>
</reference>
<evidence type="ECO:0000313" key="4">
    <source>
        <dbReference type="Proteomes" id="UP000594778"/>
    </source>
</evidence>
<feature type="signal peptide" evidence="2">
    <location>
        <begin position="1"/>
        <end position="18"/>
    </location>
</feature>
<dbReference type="Proteomes" id="UP000594778">
    <property type="component" value="Chromosome"/>
</dbReference>
<feature type="region of interest" description="Disordered" evidence="1">
    <location>
        <begin position="89"/>
        <end position="111"/>
    </location>
</feature>
<proteinExistence type="predicted"/>
<dbReference type="EMBL" id="CP065668">
    <property type="protein sequence ID" value="QPS11414.1"/>
    <property type="molecule type" value="Genomic_DNA"/>
</dbReference>
<evidence type="ECO:0000313" key="3">
    <source>
        <dbReference type="EMBL" id="QPS11414.1"/>
    </source>
</evidence>
<feature type="compositionally biased region" description="Low complexity" evidence="1">
    <location>
        <begin position="90"/>
        <end position="102"/>
    </location>
</feature>
<dbReference type="AlphaFoldDB" id="A0A7T2S9G8"/>
<gene>
    <name evidence="3" type="ORF">I6G66_06330</name>
</gene>
<evidence type="ECO:0000256" key="2">
    <source>
        <dbReference type="SAM" id="SignalP"/>
    </source>
</evidence>